<evidence type="ECO:0000313" key="2">
    <source>
        <dbReference type="EnsemblMetazoa" id="GPPI033950-PA"/>
    </source>
</evidence>
<dbReference type="EnsemblMetazoa" id="GPPI033950-RA">
    <property type="protein sequence ID" value="GPPI033950-PA"/>
    <property type="gene ID" value="GPPI033950"/>
</dbReference>
<accession>A0A1B0BLJ6</accession>
<dbReference type="EMBL" id="JXJN01016417">
    <property type="status" value="NOT_ANNOTATED_CDS"/>
    <property type="molecule type" value="Genomic_DNA"/>
</dbReference>
<keyword evidence="1" id="KW-0472">Membrane</keyword>
<organism evidence="2 3">
    <name type="scientific">Glossina palpalis gambiensis</name>
    <dbReference type="NCBI Taxonomy" id="67801"/>
    <lineage>
        <taxon>Eukaryota</taxon>
        <taxon>Metazoa</taxon>
        <taxon>Ecdysozoa</taxon>
        <taxon>Arthropoda</taxon>
        <taxon>Hexapoda</taxon>
        <taxon>Insecta</taxon>
        <taxon>Pterygota</taxon>
        <taxon>Neoptera</taxon>
        <taxon>Endopterygota</taxon>
        <taxon>Diptera</taxon>
        <taxon>Brachycera</taxon>
        <taxon>Muscomorpha</taxon>
        <taxon>Hippoboscoidea</taxon>
        <taxon>Glossinidae</taxon>
        <taxon>Glossina</taxon>
    </lineage>
</organism>
<protein>
    <submittedName>
        <fullName evidence="2">Uncharacterized protein</fullName>
    </submittedName>
</protein>
<sequence length="140" mass="15426">MEEICSVIKDEINIKEALVIVYDQGSNTQPNYRLRLSVSIAYAFIGFVGWGGITLPSSSGKNAIYTINIAADTEGFIVADQPMIELELRGHVSCNSGSDQVEDDFVLILARKALSTLRFEKKQNNGCTIKLHPEGNGIRY</sequence>
<reference evidence="2" key="2">
    <citation type="submission" date="2020-05" db="UniProtKB">
        <authorList>
            <consortium name="EnsemblMetazoa"/>
        </authorList>
    </citation>
    <scope>IDENTIFICATION</scope>
    <source>
        <strain evidence="2">IAEA</strain>
    </source>
</reference>
<keyword evidence="1" id="KW-0812">Transmembrane</keyword>
<dbReference type="VEuPathDB" id="VectorBase:GPPI033950"/>
<reference evidence="3" key="1">
    <citation type="submission" date="2015-01" db="EMBL/GenBank/DDBJ databases">
        <authorList>
            <person name="Aksoy S."/>
            <person name="Warren W."/>
            <person name="Wilson R.K."/>
        </authorList>
    </citation>
    <scope>NUCLEOTIDE SEQUENCE [LARGE SCALE GENOMIC DNA]</scope>
    <source>
        <strain evidence="3">IAEA</strain>
    </source>
</reference>
<keyword evidence="3" id="KW-1185">Reference proteome</keyword>
<dbReference type="AlphaFoldDB" id="A0A1B0BLJ6"/>
<name>A0A1B0BLJ6_9MUSC</name>
<evidence type="ECO:0000313" key="3">
    <source>
        <dbReference type="Proteomes" id="UP000092460"/>
    </source>
</evidence>
<evidence type="ECO:0000256" key="1">
    <source>
        <dbReference type="SAM" id="Phobius"/>
    </source>
</evidence>
<feature type="transmembrane region" description="Helical" evidence="1">
    <location>
        <begin position="36"/>
        <end position="55"/>
    </location>
</feature>
<dbReference type="Proteomes" id="UP000092460">
    <property type="component" value="Unassembled WGS sequence"/>
</dbReference>
<keyword evidence="1" id="KW-1133">Transmembrane helix</keyword>
<proteinExistence type="predicted"/>